<feature type="active site" description="GMP-histidine intermediate" evidence="15">
    <location>
        <position position="60"/>
    </location>
</feature>
<evidence type="ECO:0000256" key="5">
    <source>
        <dbReference type="ARBA" id="ARBA00004692"/>
    </source>
</evidence>
<dbReference type="CDD" id="cd00544">
    <property type="entry name" value="CobU"/>
    <property type="match status" value="1"/>
</dbReference>
<comment type="pathway">
    <text evidence="5 14">Cofactor biosynthesis; adenosylcobalamin biosynthesis; adenosylcobalamin from cob(II)yrinate a,c-diamide: step 6/7.</text>
</comment>
<evidence type="ECO:0000256" key="6">
    <source>
        <dbReference type="ARBA" id="ARBA00005159"/>
    </source>
</evidence>
<evidence type="ECO:0000313" key="17">
    <source>
        <dbReference type="EMBL" id="ABD70338.1"/>
    </source>
</evidence>
<keyword evidence="10 14" id="KW-0547">Nucleotide-binding</keyword>
<feature type="binding site" evidence="16">
    <location>
        <position position="75"/>
    </location>
    <ligand>
        <name>GTP</name>
        <dbReference type="ChEBI" id="CHEBI:37565"/>
    </ligand>
</feature>
<feature type="binding site" evidence="16">
    <location>
        <begin position="14"/>
        <end position="21"/>
    </location>
    <ligand>
        <name>GTP</name>
        <dbReference type="ChEBI" id="CHEBI:37565"/>
    </ligand>
</feature>
<dbReference type="Gene3D" id="3.40.50.300">
    <property type="entry name" value="P-loop containing nucleotide triphosphate hydrolases"/>
    <property type="match status" value="1"/>
</dbReference>
<feature type="binding site" evidence="16">
    <location>
        <position position="97"/>
    </location>
    <ligand>
        <name>GTP</name>
        <dbReference type="ChEBI" id="CHEBI:37565"/>
    </ligand>
</feature>
<keyword evidence="12 14" id="KW-0067">ATP-binding</keyword>
<dbReference type="EC" id="2.7.1.156" evidence="14"/>
<name>Q21V65_ALBFT</name>
<dbReference type="SUPFAM" id="SSF52540">
    <property type="entry name" value="P-loop containing nucleoside triphosphate hydrolases"/>
    <property type="match status" value="1"/>
</dbReference>
<evidence type="ECO:0000256" key="13">
    <source>
        <dbReference type="ARBA" id="ARBA00023134"/>
    </source>
</evidence>
<evidence type="ECO:0000256" key="8">
    <source>
        <dbReference type="ARBA" id="ARBA00022573"/>
    </source>
</evidence>
<evidence type="ECO:0000256" key="2">
    <source>
        <dbReference type="ARBA" id="ARBA00000711"/>
    </source>
</evidence>
<comment type="catalytic activity">
    <reaction evidence="1 14">
        <text>adenosylcob(III)inamide + ATP = adenosylcob(III)inamide phosphate + ADP + H(+)</text>
        <dbReference type="Rhea" id="RHEA:15769"/>
        <dbReference type="ChEBI" id="CHEBI:2480"/>
        <dbReference type="ChEBI" id="CHEBI:15378"/>
        <dbReference type="ChEBI" id="CHEBI:30616"/>
        <dbReference type="ChEBI" id="CHEBI:58502"/>
        <dbReference type="ChEBI" id="CHEBI:456216"/>
        <dbReference type="EC" id="2.7.1.156"/>
    </reaction>
</comment>
<dbReference type="EMBL" id="CP000267">
    <property type="protein sequence ID" value="ABD70338.1"/>
    <property type="molecule type" value="Genomic_DNA"/>
</dbReference>
<evidence type="ECO:0000256" key="15">
    <source>
        <dbReference type="PIRSR" id="PIRSR006135-1"/>
    </source>
</evidence>
<comment type="catalytic activity">
    <reaction evidence="2 14">
        <text>adenosylcob(III)inamide phosphate + GTP + H(+) = adenosylcob(III)inamide-GDP + diphosphate</text>
        <dbReference type="Rhea" id="RHEA:22712"/>
        <dbReference type="ChEBI" id="CHEBI:15378"/>
        <dbReference type="ChEBI" id="CHEBI:33019"/>
        <dbReference type="ChEBI" id="CHEBI:37565"/>
        <dbReference type="ChEBI" id="CHEBI:58502"/>
        <dbReference type="ChEBI" id="CHEBI:60487"/>
        <dbReference type="EC" id="2.7.7.62"/>
    </reaction>
</comment>
<keyword evidence="9 14" id="KW-0808">Transferase</keyword>
<comment type="pathway">
    <text evidence="6 14">Cofactor biosynthesis; adenosylcobalamin biosynthesis; adenosylcobalamin from cob(II)yrinate a,c-diamide: step 5/7.</text>
</comment>
<dbReference type="OrthoDB" id="9788370at2"/>
<evidence type="ECO:0000313" key="18">
    <source>
        <dbReference type="Proteomes" id="UP000008332"/>
    </source>
</evidence>
<reference evidence="18" key="1">
    <citation type="submission" date="2006-02" db="EMBL/GenBank/DDBJ databases">
        <title>Complete sequence of chromosome of Rhodoferax ferrireducens DSM 15236.</title>
        <authorList>
            <person name="Copeland A."/>
            <person name="Lucas S."/>
            <person name="Lapidus A."/>
            <person name="Barry K."/>
            <person name="Detter J.C."/>
            <person name="Glavina del Rio T."/>
            <person name="Hammon N."/>
            <person name="Israni S."/>
            <person name="Pitluck S."/>
            <person name="Brettin T."/>
            <person name="Bruce D."/>
            <person name="Han C."/>
            <person name="Tapia R."/>
            <person name="Gilna P."/>
            <person name="Kiss H."/>
            <person name="Schmutz J."/>
            <person name="Larimer F."/>
            <person name="Land M."/>
            <person name="Kyrpides N."/>
            <person name="Ivanova N."/>
            <person name="Richardson P."/>
        </authorList>
    </citation>
    <scope>NUCLEOTIDE SEQUENCE [LARGE SCALE GENOMIC DNA]</scope>
    <source>
        <strain evidence="18">ATCC BAA-621 / DSM 15236 / T118</strain>
    </source>
</reference>
<comment type="function">
    <text evidence="4 14">Catalyzes ATP-dependent phosphorylation of adenosylcobinamide and addition of GMP to adenosylcobinamide phosphate.</text>
</comment>
<dbReference type="UniPathway" id="UPA00148">
    <property type="reaction ID" value="UER00236"/>
</dbReference>
<protein>
    <recommendedName>
        <fullName evidence="14">Bifunctional adenosylcobalamin biosynthesis protein</fullName>
        <ecNumber evidence="14">2.7.1.156</ecNumber>
        <ecNumber evidence="14">2.7.7.62</ecNumber>
    </recommendedName>
</protein>
<dbReference type="InterPro" id="IPR003203">
    <property type="entry name" value="CobU/CobP"/>
</dbReference>
<dbReference type="PANTHER" id="PTHR34848">
    <property type="match status" value="1"/>
</dbReference>
<proteinExistence type="inferred from homology"/>
<evidence type="ECO:0000256" key="16">
    <source>
        <dbReference type="PIRSR" id="PIRSR006135-2"/>
    </source>
</evidence>
<keyword evidence="8 14" id="KW-0169">Cobalamin biosynthesis</keyword>
<dbReference type="Pfam" id="PF02283">
    <property type="entry name" value="CobU"/>
    <property type="match status" value="1"/>
</dbReference>
<dbReference type="GO" id="GO:0043752">
    <property type="term" value="F:adenosylcobinamide kinase activity"/>
    <property type="evidence" value="ECO:0007669"/>
    <property type="project" value="UniProtKB-EC"/>
</dbReference>
<dbReference type="RefSeq" id="WP_011464906.1">
    <property type="nucleotide sequence ID" value="NC_007908.1"/>
</dbReference>
<dbReference type="HOGENOM" id="CLU_094161_0_1_4"/>
<gene>
    <name evidence="17" type="ordered locus">Rfer_2622</name>
</gene>
<dbReference type="GO" id="GO:0005525">
    <property type="term" value="F:GTP binding"/>
    <property type="evidence" value="ECO:0007669"/>
    <property type="project" value="UniProtKB-UniRule"/>
</dbReference>
<evidence type="ECO:0000256" key="14">
    <source>
        <dbReference type="PIRNR" id="PIRNR006135"/>
    </source>
</evidence>
<keyword evidence="13 14" id="KW-0342">GTP-binding</keyword>
<organism evidence="17 18">
    <name type="scientific">Albidiferax ferrireducens (strain ATCC BAA-621 / DSM 15236 / T118)</name>
    <name type="common">Rhodoferax ferrireducens</name>
    <dbReference type="NCBI Taxonomy" id="338969"/>
    <lineage>
        <taxon>Bacteria</taxon>
        <taxon>Pseudomonadati</taxon>
        <taxon>Pseudomonadota</taxon>
        <taxon>Betaproteobacteria</taxon>
        <taxon>Burkholderiales</taxon>
        <taxon>Comamonadaceae</taxon>
        <taxon>Rhodoferax</taxon>
    </lineage>
</organism>
<sequence length="210" mass="22592">MTTLNIARSELILGGQKSGKSRRAEALAQSWLKQSDQHHALLIATAQAGDDEMRQRIARHQADRAQRVPGMSTVEESFKLAEAIGAHSRPDTLIVVDCLTLWLTNCLMPIDASTVTEDSRQSDVTEKFIINRPLAPVHQAHVAILLEAIAGAPGPLVLVGNEIGLGVIPMGREVRAFVDALGLLNQSVAQVCQRVTLMAAGLPLTLKAMP</sequence>
<evidence type="ECO:0000256" key="7">
    <source>
        <dbReference type="ARBA" id="ARBA00007490"/>
    </source>
</evidence>
<evidence type="ECO:0000256" key="12">
    <source>
        <dbReference type="ARBA" id="ARBA00022840"/>
    </source>
</evidence>
<dbReference type="STRING" id="338969.Rfer_2622"/>
<comment type="similarity">
    <text evidence="7 14">Belongs to the CobU/CobP family.</text>
</comment>
<evidence type="ECO:0000256" key="11">
    <source>
        <dbReference type="ARBA" id="ARBA00022777"/>
    </source>
</evidence>
<dbReference type="PIRSF" id="PIRSF006135">
    <property type="entry name" value="CobU"/>
    <property type="match status" value="1"/>
</dbReference>
<evidence type="ECO:0000256" key="1">
    <source>
        <dbReference type="ARBA" id="ARBA00000312"/>
    </source>
</evidence>
<dbReference type="GO" id="GO:0008820">
    <property type="term" value="F:cobinamide phosphate guanylyltransferase activity"/>
    <property type="evidence" value="ECO:0007669"/>
    <property type="project" value="UniProtKB-UniRule"/>
</dbReference>
<dbReference type="eggNOG" id="COG2087">
    <property type="taxonomic scope" value="Bacteria"/>
</dbReference>
<dbReference type="EC" id="2.7.7.62" evidence="14"/>
<dbReference type="Proteomes" id="UP000008332">
    <property type="component" value="Chromosome"/>
</dbReference>
<evidence type="ECO:0000256" key="3">
    <source>
        <dbReference type="ARBA" id="ARBA00001522"/>
    </source>
</evidence>
<evidence type="ECO:0000256" key="4">
    <source>
        <dbReference type="ARBA" id="ARBA00003889"/>
    </source>
</evidence>
<comment type="catalytic activity">
    <reaction evidence="3">
        <text>adenosylcob(III)inamide + GTP = adenosylcob(III)inamide phosphate + GDP + H(+)</text>
        <dbReference type="Rhea" id="RHEA:15765"/>
        <dbReference type="ChEBI" id="CHEBI:2480"/>
        <dbReference type="ChEBI" id="CHEBI:15378"/>
        <dbReference type="ChEBI" id="CHEBI:37565"/>
        <dbReference type="ChEBI" id="CHEBI:58189"/>
        <dbReference type="ChEBI" id="CHEBI:58502"/>
        <dbReference type="EC" id="2.7.1.156"/>
    </reaction>
</comment>
<dbReference type="PANTHER" id="PTHR34848:SF1">
    <property type="entry name" value="BIFUNCTIONAL ADENOSYLCOBALAMIN BIOSYNTHESIS PROTEIN COBU"/>
    <property type="match status" value="1"/>
</dbReference>
<dbReference type="KEGG" id="rfr:Rfer_2622"/>
<feature type="binding site" evidence="16">
    <location>
        <begin position="44"/>
        <end position="46"/>
    </location>
    <ligand>
        <name>GTP</name>
        <dbReference type="ChEBI" id="CHEBI:37565"/>
    </ligand>
</feature>
<keyword evidence="11 14" id="KW-0418">Kinase</keyword>
<evidence type="ECO:0000256" key="10">
    <source>
        <dbReference type="ARBA" id="ARBA00022741"/>
    </source>
</evidence>
<evidence type="ECO:0000256" key="9">
    <source>
        <dbReference type="ARBA" id="ARBA00022679"/>
    </source>
</evidence>
<accession>Q21V65</accession>
<dbReference type="AlphaFoldDB" id="Q21V65"/>
<dbReference type="InterPro" id="IPR027417">
    <property type="entry name" value="P-loop_NTPase"/>
</dbReference>
<dbReference type="GO" id="GO:0005524">
    <property type="term" value="F:ATP binding"/>
    <property type="evidence" value="ECO:0007669"/>
    <property type="project" value="UniProtKB-UniRule"/>
</dbReference>
<keyword evidence="18" id="KW-1185">Reference proteome</keyword>
<dbReference type="GO" id="GO:0009236">
    <property type="term" value="P:cobalamin biosynthetic process"/>
    <property type="evidence" value="ECO:0007669"/>
    <property type="project" value="UniProtKB-UniRule"/>
</dbReference>